<dbReference type="GO" id="GO:0005975">
    <property type="term" value="P:carbohydrate metabolic process"/>
    <property type="evidence" value="ECO:0007669"/>
    <property type="project" value="TreeGrafter"/>
</dbReference>
<dbReference type="Pfam" id="PF03629">
    <property type="entry name" value="SASA"/>
    <property type="match status" value="1"/>
</dbReference>
<evidence type="ECO:0000259" key="3">
    <source>
        <dbReference type="Pfam" id="PF03629"/>
    </source>
</evidence>
<dbReference type="InterPro" id="IPR036514">
    <property type="entry name" value="SGNH_hydro_sf"/>
</dbReference>
<dbReference type="GO" id="GO:0001681">
    <property type="term" value="F:sialate O-acetylesterase activity"/>
    <property type="evidence" value="ECO:0007669"/>
    <property type="project" value="InterPro"/>
</dbReference>
<proteinExistence type="predicted"/>
<reference evidence="4 5" key="2">
    <citation type="submission" date="2019-09" db="EMBL/GenBank/DDBJ databases">
        <authorList>
            <person name="Jin C."/>
        </authorList>
    </citation>
    <scope>NUCLEOTIDE SEQUENCE [LARGE SCALE GENOMIC DNA]</scope>
    <source>
        <strain evidence="4 5">BN140078</strain>
    </source>
</reference>
<accession>A0A5B2VS46</accession>
<dbReference type="SUPFAM" id="SSF52266">
    <property type="entry name" value="SGNH hydrolase"/>
    <property type="match status" value="1"/>
</dbReference>
<feature type="domain" description="Sialate O-acetylesterase" evidence="3">
    <location>
        <begin position="103"/>
        <end position="344"/>
    </location>
</feature>
<keyword evidence="2" id="KW-0732">Signal</keyword>
<gene>
    <name evidence="4" type="ORF">F0L74_18450</name>
</gene>
<keyword evidence="1" id="KW-0378">Hydrolase</keyword>
<name>A0A5B2VS46_9BACT</name>
<dbReference type="PANTHER" id="PTHR22901">
    <property type="entry name" value="SIALATE O-ACETYLESTERASE"/>
    <property type="match status" value="1"/>
</dbReference>
<keyword evidence="5" id="KW-1185">Reference proteome</keyword>
<dbReference type="AlphaFoldDB" id="A0A5B2VS46"/>
<dbReference type="InterPro" id="IPR005181">
    <property type="entry name" value="SASA"/>
</dbReference>
<dbReference type="EMBL" id="VUOC01000003">
    <property type="protein sequence ID" value="KAA2241845.1"/>
    <property type="molecule type" value="Genomic_DNA"/>
</dbReference>
<dbReference type="Gene3D" id="3.40.50.1110">
    <property type="entry name" value="SGNH hydrolase"/>
    <property type="match status" value="1"/>
</dbReference>
<dbReference type="InterPro" id="IPR039329">
    <property type="entry name" value="SIAE"/>
</dbReference>
<dbReference type="PANTHER" id="PTHR22901:SF0">
    <property type="entry name" value="SIALATE O-ACETYLESTERASE"/>
    <property type="match status" value="1"/>
</dbReference>
<dbReference type="Gene3D" id="2.60.40.10">
    <property type="entry name" value="Immunoglobulins"/>
    <property type="match status" value="1"/>
</dbReference>
<reference evidence="4 5" key="1">
    <citation type="submission" date="2019-09" db="EMBL/GenBank/DDBJ databases">
        <title>Chitinophaga ginsengihumi sp. nov., isolated from soil of ginseng rhizosphere.</title>
        <authorList>
            <person name="Lee J."/>
        </authorList>
    </citation>
    <scope>NUCLEOTIDE SEQUENCE [LARGE SCALE GENOMIC DNA]</scope>
    <source>
        <strain evidence="4 5">BN140078</strain>
    </source>
</reference>
<organism evidence="4 5">
    <name type="scientific">Chitinophaga agrisoli</name>
    <dbReference type="NCBI Taxonomy" id="2607653"/>
    <lineage>
        <taxon>Bacteria</taxon>
        <taxon>Pseudomonadati</taxon>
        <taxon>Bacteroidota</taxon>
        <taxon>Chitinophagia</taxon>
        <taxon>Chitinophagales</taxon>
        <taxon>Chitinophagaceae</taxon>
        <taxon>Chitinophaga</taxon>
    </lineage>
</organism>
<evidence type="ECO:0000256" key="1">
    <source>
        <dbReference type="ARBA" id="ARBA00022801"/>
    </source>
</evidence>
<evidence type="ECO:0000256" key="2">
    <source>
        <dbReference type="SAM" id="SignalP"/>
    </source>
</evidence>
<dbReference type="Proteomes" id="UP000324611">
    <property type="component" value="Unassembled WGS sequence"/>
</dbReference>
<evidence type="ECO:0000313" key="5">
    <source>
        <dbReference type="Proteomes" id="UP000324611"/>
    </source>
</evidence>
<feature type="signal peptide" evidence="2">
    <location>
        <begin position="1"/>
        <end position="18"/>
    </location>
</feature>
<sequence>MQKLIIACFLLFSLAASANITLPAVIGSNMVLQQQSEAALWGNAANNARVTVTTSWNKKQYAIKASANGAWKIKVQTPAAGGPYEITISDGTAVTLKNVLIGEVWFCSGQSNMEMPVKGFKNQPVLHAADIMMEADNPLIRLFKVPKKISRTPLGTCNAAWEVSNAETAGNFSAVGYQFAKMLQEKLRVPVGIMEATWGGTVIEAWMDEQSLQPFAGEIKVPAVTDTVKLNPNDPTNLYNGMVAPLVGYTIKGALWYQGESNRLRAAQYQKLMPAMIKEWRTIWNSGEWAFYYVQIAPFVYGGDKGETFLLREAQLKALPQIPNAGMAVSMDVGDEKNIHPTDKTIISKRLLYNALAKTYGYKGVPYAGPELKSMQVATDTVKLLFNNAVNGLTSFGKPLSDFEVAGEDKVFHPAKAWITLYGIAVKSEEVKTPVAVRYGFKDWLVGSLFNTEGLPASSFRTDEW</sequence>
<dbReference type="RefSeq" id="WP_149839351.1">
    <property type="nucleotide sequence ID" value="NZ_VUOC01000003.1"/>
</dbReference>
<dbReference type="InterPro" id="IPR013783">
    <property type="entry name" value="Ig-like_fold"/>
</dbReference>
<comment type="caution">
    <text evidence="4">The sequence shown here is derived from an EMBL/GenBank/DDBJ whole genome shotgun (WGS) entry which is preliminary data.</text>
</comment>
<protein>
    <submittedName>
        <fullName evidence="4">Sialate O-acetylesterase</fullName>
    </submittedName>
</protein>
<evidence type="ECO:0000313" key="4">
    <source>
        <dbReference type="EMBL" id="KAA2241845.1"/>
    </source>
</evidence>
<feature type="chain" id="PRO_5022828818" evidence="2">
    <location>
        <begin position="19"/>
        <end position="465"/>
    </location>
</feature>